<dbReference type="PANTHER" id="PTHR48078">
    <property type="entry name" value="THREONINE DEHYDRATASE, MITOCHONDRIAL-RELATED"/>
    <property type="match status" value="1"/>
</dbReference>
<keyword evidence="12" id="KW-1185">Reference proteome</keyword>
<dbReference type="InterPro" id="IPR000634">
    <property type="entry name" value="Ser/Thr_deHydtase_PyrdxlP-BS"/>
</dbReference>
<dbReference type="GO" id="GO:0009097">
    <property type="term" value="P:isoleucine biosynthetic process"/>
    <property type="evidence" value="ECO:0007669"/>
    <property type="project" value="TreeGrafter"/>
</dbReference>
<feature type="domain" description="Tryptophan synthase beta chain-like PALP" evidence="10">
    <location>
        <begin position="20"/>
        <end position="311"/>
    </location>
</feature>
<evidence type="ECO:0000313" key="11">
    <source>
        <dbReference type="EMBL" id="TVO58925.1"/>
    </source>
</evidence>
<reference evidence="11 12" key="1">
    <citation type="submission" date="2019-07" db="EMBL/GenBank/DDBJ databases">
        <title>The pathways for chlorine oxyanion respiration interact through the shared metabolite chlorate.</title>
        <authorList>
            <person name="Barnum T.P."/>
            <person name="Cheng Y."/>
            <person name="Hill K.A."/>
            <person name="Lucas L.N."/>
            <person name="Carlson H.K."/>
            <person name="Coates J.D."/>
        </authorList>
    </citation>
    <scope>NUCLEOTIDE SEQUENCE [LARGE SCALE GENOMIC DNA]</scope>
    <source>
        <strain evidence="11 12">SFB-3</strain>
    </source>
</reference>
<accession>A0A557R191</accession>
<evidence type="ECO:0000256" key="1">
    <source>
        <dbReference type="ARBA" id="ARBA00001933"/>
    </source>
</evidence>
<evidence type="ECO:0000259" key="10">
    <source>
        <dbReference type="Pfam" id="PF00291"/>
    </source>
</evidence>
<protein>
    <recommendedName>
        <fullName evidence="8">L-serine dehydratase</fullName>
        <ecNumber evidence="3">4.3.1.17</ecNumber>
        <ecNumber evidence="4">4.3.1.19</ecNumber>
    </recommendedName>
</protein>
<dbReference type="CDD" id="cd04886">
    <property type="entry name" value="ACT_ThrD-II-like"/>
    <property type="match status" value="1"/>
</dbReference>
<dbReference type="Pfam" id="PF00291">
    <property type="entry name" value="PALP"/>
    <property type="match status" value="1"/>
</dbReference>
<evidence type="ECO:0000256" key="6">
    <source>
        <dbReference type="ARBA" id="ARBA00023239"/>
    </source>
</evidence>
<comment type="catalytic activity">
    <reaction evidence="9">
        <text>L-serine = pyruvate + NH4(+)</text>
        <dbReference type="Rhea" id="RHEA:19169"/>
        <dbReference type="ChEBI" id="CHEBI:15361"/>
        <dbReference type="ChEBI" id="CHEBI:28938"/>
        <dbReference type="ChEBI" id="CHEBI:33384"/>
        <dbReference type="EC" id="4.3.1.17"/>
    </reaction>
</comment>
<dbReference type="Gene3D" id="3.40.50.1100">
    <property type="match status" value="2"/>
</dbReference>
<dbReference type="GO" id="GO:0030170">
    <property type="term" value="F:pyridoxal phosphate binding"/>
    <property type="evidence" value="ECO:0007669"/>
    <property type="project" value="InterPro"/>
</dbReference>
<dbReference type="EC" id="4.3.1.17" evidence="3"/>
<evidence type="ECO:0000256" key="7">
    <source>
        <dbReference type="ARBA" id="ARBA00025594"/>
    </source>
</evidence>
<dbReference type="InterPro" id="IPR001926">
    <property type="entry name" value="TrpB-like_PALP"/>
</dbReference>
<evidence type="ECO:0000313" key="12">
    <source>
        <dbReference type="Proteomes" id="UP000319502"/>
    </source>
</evidence>
<keyword evidence="5" id="KW-0663">Pyridoxal phosphate</keyword>
<dbReference type="EMBL" id="VMNK01000003">
    <property type="protein sequence ID" value="TVO58925.1"/>
    <property type="molecule type" value="Genomic_DNA"/>
</dbReference>
<organism evidence="11 12">
    <name type="scientific">Denitromonas halophila</name>
    <dbReference type="NCBI Taxonomy" id="1629404"/>
    <lineage>
        <taxon>Bacteria</taxon>
        <taxon>Pseudomonadati</taxon>
        <taxon>Pseudomonadota</taxon>
        <taxon>Betaproteobacteria</taxon>
        <taxon>Rhodocyclales</taxon>
        <taxon>Zoogloeaceae</taxon>
        <taxon>Denitromonas</taxon>
    </lineage>
</organism>
<evidence type="ECO:0000256" key="4">
    <source>
        <dbReference type="ARBA" id="ARBA00012096"/>
    </source>
</evidence>
<dbReference type="InterPro" id="IPR036052">
    <property type="entry name" value="TrpB-like_PALP_sf"/>
</dbReference>
<proteinExistence type="inferred from homology"/>
<sequence length="425" mass="45012">MPSPLPLDLSALIAARQRIEDAIIRTVQWHNDPLSEAVGVPLQLKLENLQRTGSFKLRGATHKIDRLLASGERPAGVIAASAGNHAQGVARAAALAGLKAVVVMPGTAPLTKIQACRALGAEVVLEGDTLEQAADEARRRATAEHLAFLHPYDDWDVIAGQASCGLEMLEDAPDMTVAVVPLGGGGLIAGIALALKLQRPDIRVIGVQTETVAPYRNFLVDGTLETVPPGAHTIADGIKVKRPGERNRQVIAALVDEIVTVDDNAIAEAIVTLVERTRTMGEGAGVVGLAALMQSKIRLAPSDRVVCVISGGNVDMTLVGRSIDYGLASSGRLMSVAVTTSDAPGQLLTMIQRVAALGINIRHVEHRRGELHVPVGMTEVILQMETRDFEHQCELLADFTHQGLSARNLLQLPGSACDMLRASSP</sequence>
<dbReference type="FunFam" id="3.40.50.1100:FF:000005">
    <property type="entry name" value="Threonine dehydratase catabolic"/>
    <property type="match status" value="1"/>
</dbReference>
<dbReference type="GO" id="GO:0003941">
    <property type="term" value="F:L-serine ammonia-lyase activity"/>
    <property type="evidence" value="ECO:0007669"/>
    <property type="project" value="UniProtKB-EC"/>
</dbReference>
<dbReference type="CDD" id="cd01562">
    <property type="entry name" value="Thr-dehyd"/>
    <property type="match status" value="1"/>
</dbReference>
<dbReference type="SUPFAM" id="SSF53686">
    <property type="entry name" value="Tryptophan synthase beta subunit-like PLP-dependent enzymes"/>
    <property type="match status" value="1"/>
</dbReference>
<dbReference type="AlphaFoldDB" id="A0A557R191"/>
<dbReference type="Proteomes" id="UP000319502">
    <property type="component" value="Unassembled WGS sequence"/>
</dbReference>
<dbReference type="GO" id="GO:0006567">
    <property type="term" value="P:L-threonine catabolic process"/>
    <property type="evidence" value="ECO:0007669"/>
    <property type="project" value="InterPro"/>
</dbReference>
<comment type="similarity">
    <text evidence="2">Belongs to the serine/threonine dehydratase family.</text>
</comment>
<dbReference type="InterPro" id="IPR050147">
    <property type="entry name" value="Ser/Thr_Dehydratase"/>
</dbReference>
<dbReference type="RefSeq" id="WP_144308442.1">
    <property type="nucleotide sequence ID" value="NZ_VMNK01000003.1"/>
</dbReference>
<keyword evidence="6 11" id="KW-0456">Lyase</keyword>
<evidence type="ECO:0000256" key="2">
    <source>
        <dbReference type="ARBA" id="ARBA00010869"/>
    </source>
</evidence>
<dbReference type="OrthoDB" id="9811476at2"/>
<dbReference type="InterPro" id="IPR044561">
    <property type="entry name" value="ACT_ThrD-II-like"/>
</dbReference>
<dbReference type="GO" id="GO:0006565">
    <property type="term" value="P:L-serine catabolic process"/>
    <property type="evidence" value="ECO:0007669"/>
    <property type="project" value="TreeGrafter"/>
</dbReference>
<comment type="function">
    <text evidence="7">Catalyzes the anaerobic formation of alpha-ketobutyrate and ammonia from threonine in a two-step reaction. The first step involved a dehydration of threonine and a production of enamine intermediates (aminocrotonate), which tautomerizes to its imine form (iminobutyrate). Both intermediates are unstable and short-lived. The second step is the nonenzymatic hydrolysis of the enamine/imine intermediates to form 2-ketobutyrate and free ammonia. In the low water environment of the cell, the second step is accelerated by RidA. TdcB also dehydrates serine to yield pyruvate via analogous enamine/imine intermediates.</text>
</comment>
<dbReference type="InterPro" id="IPR005789">
    <property type="entry name" value="Thr_deHydtase_catblc"/>
</dbReference>
<gene>
    <name evidence="11" type="ORF">FHP91_04495</name>
</gene>
<comment type="cofactor">
    <cofactor evidence="1">
        <name>pyridoxal 5'-phosphate</name>
        <dbReference type="ChEBI" id="CHEBI:597326"/>
    </cofactor>
</comment>
<evidence type="ECO:0000256" key="9">
    <source>
        <dbReference type="ARBA" id="ARBA00049406"/>
    </source>
</evidence>
<dbReference type="GO" id="GO:0004794">
    <property type="term" value="F:threonine deaminase activity"/>
    <property type="evidence" value="ECO:0007669"/>
    <property type="project" value="UniProtKB-EC"/>
</dbReference>
<dbReference type="PROSITE" id="PS00165">
    <property type="entry name" value="DEHYDRATASE_SER_THR"/>
    <property type="match status" value="1"/>
</dbReference>
<evidence type="ECO:0000256" key="8">
    <source>
        <dbReference type="ARBA" id="ARBA00031418"/>
    </source>
</evidence>
<dbReference type="NCBIfam" id="TIGR01127">
    <property type="entry name" value="ilvA_1Cterm"/>
    <property type="match status" value="1"/>
</dbReference>
<dbReference type="EC" id="4.3.1.19" evidence="4"/>
<evidence type="ECO:0000256" key="5">
    <source>
        <dbReference type="ARBA" id="ARBA00022898"/>
    </source>
</evidence>
<dbReference type="PANTHER" id="PTHR48078:SF6">
    <property type="entry name" value="L-THREONINE DEHYDRATASE CATABOLIC TDCB"/>
    <property type="match status" value="1"/>
</dbReference>
<evidence type="ECO:0000256" key="3">
    <source>
        <dbReference type="ARBA" id="ARBA00012093"/>
    </source>
</evidence>
<name>A0A557R191_9RHOO</name>
<comment type="caution">
    <text evidence="11">The sequence shown here is derived from an EMBL/GenBank/DDBJ whole genome shotgun (WGS) entry which is preliminary data.</text>
</comment>